<dbReference type="RefSeq" id="WP_194214039.1">
    <property type="nucleotide sequence ID" value="NZ_CP061205.1"/>
</dbReference>
<dbReference type="PROSITE" id="PS51257">
    <property type="entry name" value="PROKAR_LIPOPROTEIN"/>
    <property type="match status" value="1"/>
</dbReference>
<evidence type="ECO:0000313" key="3">
    <source>
        <dbReference type="Proteomes" id="UP001595444"/>
    </source>
</evidence>
<protein>
    <submittedName>
        <fullName evidence="2">Uncharacterized protein</fullName>
    </submittedName>
</protein>
<name>A0ABV7D5I6_9PROT</name>
<feature type="chain" id="PRO_5046240991" evidence="1">
    <location>
        <begin position="20"/>
        <end position="280"/>
    </location>
</feature>
<dbReference type="EMBL" id="JBHRSL010000010">
    <property type="protein sequence ID" value="MFC3052284.1"/>
    <property type="molecule type" value="Genomic_DNA"/>
</dbReference>
<keyword evidence="1" id="KW-0732">Signal</keyword>
<proteinExistence type="predicted"/>
<comment type="caution">
    <text evidence="2">The sequence shown here is derived from an EMBL/GenBank/DDBJ whole genome shotgun (WGS) entry which is preliminary data.</text>
</comment>
<evidence type="ECO:0000313" key="2">
    <source>
        <dbReference type="EMBL" id="MFC3052284.1"/>
    </source>
</evidence>
<reference evidence="3" key="1">
    <citation type="journal article" date="2019" name="Int. J. Syst. Evol. Microbiol.">
        <title>The Global Catalogue of Microorganisms (GCM) 10K type strain sequencing project: providing services to taxonomists for standard genome sequencing and annotation.</title>
        <authorList>
            <consortium name="The Broad Institute Genomics Platform"/>
            <consortium name="The Broad Institute Genome Sequencing Center for Infectious Disease"/>
            <person name="Wu L."/>
            <person name="Ma J."/>
        </authorList>
    </citation>
    <scope>NUCLEOTIDE SEQUENCE [LARGE SCALE GENOMIC DNA]</scope>
    <source>
        <strain evidence="3">KCTC 62164</strain>
    </source>
</reference>
<feature type="signal peptide" evidence="1">
    <location>
        <begin position="1"/>
        <end position="19"/>
    </location>
</feature>
<keyword evidence="3" id="KW-1185">Reference proteome</keyword>
<evidence type="ECO:0000256" key="1">
    <source>
        <dbReference type="SAM" id="SignalP"/>
    </source>
</evidence>
<organism evidence="2 3">
    <name type="scientific">Kordiimonas pumila</name>
    <dbReference type="NCBI Taxonomy" id="2161677"/>
    <lineage>
        <taxon>Bacteria</taxon>
        <taxon>Pseudomonadati</taxon>
        <taxon>Pseudomonadota</taxon>
        <taxon>Alphaproteobacteria</taxon>
        <taxon>Kordiimonadales</taxon>
        <taxon>Kordiimonadaceae</taxon>
        <taxon>Kordiimonas</taxon>
    </lineage>
</organism>
<accession>A0ABV7D5I6</accession>
<dbReference type="Proteomes" id="UP001595444">
    <property type="component" value="Unassembled WGS sequence"/>
</dbReference>
<sequence length="280" mass="31785">MKAINFVPALLLVFLTACQTTGLGTTVFNPLKFRPAVAEEESVLIETVLRSKSEFMVDKRGETTTVKGQALKAGYNDYYGKVVVYIGYDYDVATLQGSIFSGVKPAQSREAADRYFRRGGVACVLNNKNHEKLALKLPYGERMSVKGKVYELKNGWIYMDECRFTDGKASPEFKNPPNLDFIAGRWCALSTGFMNRNVQWKVDYRKVEDNKFQANYLYAATYGDGWQNKGIETFERDGKTLTRTNDAGFAGRFTINDKTSMSYYPNAEDNENYHMFLKCQ</sequence>
<gene>
    <name evidence="2" type="ORF">ACFOKA_10250</name>
</gene>